<proteinExistence type="predicted"/>
<evidence type="ECO:0000313" key="2">
    <source>
        <dbReference type="EMBL" id="CUH46694.1"/>
    </source>
</evidence>
<dbReference type="AlphaFoldDB" id="A0A0P1EC56"/>
<sequence>MQKIDIPATNRTPAVAFDFDVGHLKLIGESYPEDVTTFYNPLFDALKSWLSDGSISKCRFDFELIYFNSSSAKAIMLIMELLDSAAEAGKSVDVYWFHDPEDETMEELGEEFGEDLKHAKFTLEKLLDR</sequence>
<dbReference type="STRING" id="81569.RUM4293_01652"/>
<protein>
    <recommendedName>
        <fullName evidence="1">SiaC family regulatory phosphoprotein domain-containing protein</fullName>
    </recommendedName>
</protein>
<dbReference type="OrthoDB" id="5297629at2"/>
<evidence type="ECO:0000313" key="3">
    <source>
        <dbReference type="Proteomes" id="UP000050783"/>
    </source>
</evidence>
<evidence type="ECO:0000259" key="1">
    <source>
        <dbReference type="Pfam" id="PF09345"/>
    </source>
</evidence>
<gene>
    <name evidence="2" type="ORF">RUA4292_00860</name>
</gene>
<accession>A0A0P1EC56</accession>
<dbReference type="RefSeq" id="WP_058276474.1">
    <property type="nucleotide sequence ID" value="NZ_CYPU01000016.1"/>
</dbReference>
<feature type="domain" description="SiaC family regulatory phosphoprotein" evidence="1">
    <location>
        <begin position="6"/>
        <end position="124"/>
    </location>
</feature>
<dbReference type="InterPro" id="IPR018530">
    <property type="entry name" value="SiaC"/>
</dbReference>
<dbReference type="GeneID" id="55492137"/>
<dbReference type="Proteomes" id="UP000050783">
    <property type="component" value="Unassembled WGS sequence"/>
</dbReference>
<name>A0A0P1EC56_9RHOB</name>
<dbReference type="EMBL" id="CYPU01000016">
    <property type="protein sequence ID" value="CUH46694.1"/>
    <property type="molecule type" value="Genomic_DNA"/>
</dbReference>
<reference evidence="2 3" key="1">
    <citation type="submission" date="2015-09" db="EMBL/GenBank/DDBJ databases">
        <authorList>
            <consortium name="Swine Surveillance"/>
        </authorList>
    </citation>
    <scope>NUCLEOTIDE SEQUENCE [LARGE SCALE GENOMIC DNA]</scope>
    <source>
        <strain evidence="2 3">CECT 4292</strain>
    </source>
</reference>
<dbReference type="Pfam" id="PF09345">
    <property type="entry name" value="SiaC"/>
    <property type="match status" value="1"/>
</dbReference>
<organism evidence="2 3">
    <name type="scientific">Ruegeria atlantica</name>
    <dbReference type="NCBI Taxonomy" id="81569"/>
    <lineage>
        <taxon>Bacteria</taxon>
        <taxon>Pseudomonadati</taxon>
        <taxon>Pseudomonadota</taxon>
        <taxon>Alphaproteobacteria</taxon>
        <taxon>Rhodobacterales</taxon>
        <taxon>Roseobacteraceae</taxon>
        <taxon>Ruegeria</taxon>
    </lineage>
</organism>